<dbReference type="GO" id="GO:0015179">
    <property type="term" value="F:L-amino acid transmembrane transporter activity"/>
    <property type="evidence" value="ECO:0007669"/>
    <property type="project" value="TreeGrafter"/>
</dbReference>
<feature type="transmembrane region" description="Helical" evidence="7">
    <location>
        <begin position="430"/>
        <end position="449"/>
    </location>
</feature>
<accession>A0A3M2S7B4</accession>
<feature type="transmembrane region" description="Helical" evidence="7">
    <location>
        <begin position="66"/>
        <end position="85"/>
    </location>
</feature>
<evidence type="ECO:0000256" key="5">
    <source>
        <dbReference type="ARBA" id="ARBA00023136"/>
    </source>
</evidence>
<keyword evidence="3 7" id="KW-0812">Transmembrane</keyword>
<dbReference type="InterPro" id="IPR013057">
    <property type="entry name" value="AA_transpt_TM"/>
</dbReference>
<feature type="domain" description="Amino acid transporter transmembrane" evidence="8">
    <location>
        <begin position="63"/>
        <end position="454"/>
    </location>
</feature>
<comment type="subcellular location">
    <subcellularLocation>
        <location evidence="1">Membrane</location>
        <topology evidence="1">Multi-pass membrane protein</topology>
    </subcellularLocation>
</comment>
<evidence type="ECO:0000256" key="4">
    <source>
        <dbReference type="ARBA" id="ARBA00022989"/>
    </source>
</evidence>
<dbReference type="Proteomes" id="UP000277212">
    <property type="component" value="Unassembled WGS sequence"/>
</dbReference>
<feature type="transmembrane region" description="Helical" evidence="7">
    <location>
        <begin position="138"/>
        <end position="163"/>
    </location>
</feature>
<evidence type="ECO:0000256" key="3">
    <source>
        <dbReference type="ARBA" id="ARBA00022692"/>
    </source>
</evidence>
<feature type="transmembrane region" description="Helical" evidence="7">
    <location>
        <begin position="325"/>
        <end position="346"/>
    </location>
</feature>
<dbReference type="GO" id="GO:0016020">
    <property type="term" value="C:membrane"/>
    <property type="evidence" value="ECO:0007669"/>
    <property type="project" value="UniProtKB-SubCell"/>
</dbReference>
<dbReference type="Pfam" id="PF01490">
    <property type="entry name" value="Aa_trans"/>
    <property type="match status" value="1"/>
</dbReference>
<sequence>MSHNTITNDMISEKKEIPDHSQGDHSDATDHEGFDHKPVYSDEGEVDVFGGEGGANFRTMGRFDTVFALLTNQFGLGALALPSVFKTLGLIPGLITLIGGALITYFSGVEIVWYYLAHPKVTNIAEMMKIVGGRPAEIITGIGLLLQLMMTASSAVVTISIALNAISEHAVCTVGYIAIACILCFMLCIPRTAKFLAQSGLPCILSILAAALATMIGLGINNPPGAPEGWKPEIELFGTPTVRQVLNCVLKILFALAGNYAFVTYMAEMKNPEKDFIYSLRWLMVTSVVFYAFIAIAVYCLAAEFTASPALSSAPIIAAKAAYGLVLPAILTDGLACGHIGTKYVYITIMRQINALKEVTANTTKSWGIWIGSNAAFWVIVFVLSNTIPVFDSIVAVSSATTYAWFTYGISAFLWLHLYKGRYFENWRSIMLFTANIGFIVFALFLNSGGTWSSVTELLNIFATSSDIRGCFSCGDNSYIG</sequence>
<evidence type="ECO:0000256" key="7">
    <source>
        <dbReference type="SAM" id="Phobius"/>
    </source>
</evidence>
<feature type="transmembrane region" description="Helical" evidence="7">
    <location>
        <begin position="241"/>
        <end position="262"/>
    </location>
</feature>
<feature type="transmembrane region" description="Helical" evidence="7">
    <location>
        <begin position="367"/>
        <end position="388"/>
    </location>
</feature>
<feature type="region of interest" description="Disordered" evidence="6">
    <location>
        <begin position="1"/>
        <end position="36"/>
    </location>
</feature>
<evidence type="ECO:0000259" key="8">
    <source>
        <dbReference type="Pfam" id="PF01490"/>
    </source>
</evidence>
<keyword evidence="10" id="KW-1185">Reference proteome</keyword>
<proteinExistence type="inferred from homology"/>
<feature type="compositionally biased region" description="Basic and acidic residues" evidence="6">
    <location>
        <begin position="11"/>
        <end position="36"/>
    </location>
</feature>
<organism evidence="9 10">
    <name type="scientific">Fusarium kuroshium</name>
    <dbReference type="NCBI Taxonomy" id="2010991"/>
    <lineage>
        <taxon>Eukaryota</taxon>
        <taxon>Fungi</taxon>
        <taxon>Dikarya</taxon>
        <taxon>Ascomycota</taxon>
        <taxon>Pezizomycotina</taxon>
        <taxon>Sordariomycetes</taxon>
        <taxon>Hypocreomycetidae</taxon>
        <taxon>Hypocreales</taxon>
        <taxon>Nectriaceae</taxon>
        <taxon>Fusarium</taxon>
        <taxon>Fusarium solani species complex</taxon>
    </lineage>
</organism>
<dbReference type="PANTHER" id="PTHR22950:SF479">
    <property type="entry name" value="AMINO ACID TRANSPORTER (EUROFUNG)-RELATED"/>
    <property type="match status" value="1"/>
</dbReference>
<comment type="similarity">
    <text evidence="2">Belongs to the amino acid/polyamine transporter 2 family.</text>
</comment>
<dbReference type="PANTHER" id="PTHR22950">
    <property type="entry name" value="AMINO ACID TRANSPORTER"/>
    <property type="match status" value="1"/>
</dbReference>
<name>A0A3M2S7B4_9HYPO</name>
<feature type="transmembrane region" description="Helical" evidence="7">
    <location>
        <begin position="394"/>
        <end position="418"/>
    </location>
</feature>
<evidence type="ECO:0000256" key="2">
    <source>
        <dbReference type="ARBA" id="ARBA00008066"/>
    </source>
</evidence>
<gene>
    <name evidence="9" type="ORF">CDV36_006879</name>
</gene>
<protein>
    <recommendedName>
        <fullName evidence="8">Amino acid transporter transmembrane domain-containing protein</fullName>
    </recommendedName>
</protein>
<feature type="transmembrane region" description="Helical" evidence="7">
    <location>
        <begin position="169"/>
        <end position="189"/>
    </location>
</feature>
<dbReference type="OrthoDB" id="294730at2759"/>
<comment type="caution">
    <text evidence="9">The sequence shown here is derived from an EMBL/GenBank/DDBJ whole genome shotgun (WGS) entry which is preliminary data.</text>
</comment>
<keyword evidence="4 7" id="KW-1133">Transmembrane helix</keyword>
<evidence type="ECO:0000313" key="10">
    <source>
        <dbReference type="Proteomes" id="UP000277212"/>
    </source>
</evidence>
<evidence type="ECO:0000313" key="9">
    <source>
        <dbReference type="EMBL" id="RMJ13448.1"/>
    </source>
</evidence>
<dbReference type="STRING" id="2010991.A0A3M2S7B4"/>
<reference evidence="9 10" key="1">
    <citation type="submission" date="2017-06" db="EMBL/GenBank/DDBJ databases">
        <title>Comparative genomic analysis of Ambrosia Fusariam Clade fungi.</title>
        <authorList>
            <person name="Stajich J.E."/>
            <person name="Carrillo J."/>
            <person name="Kijimoto T."/>
            <person name="Eskalen A."/>
            <person name="O'Donnell K."/>
            <person name="Kasson M."/>
        </authorList>
    </citation>
    <scope>NUCLEOTIDE SEQUENCE [LARGE SCALE GENOMIC DNA]</scope>
    <source>
        <strain evidence="9">UCR3666</strain>
    </source>
</reference>
<dbReference type="Gene3D" id="1.20.1740.10">
    <property type="entry name" value="Amino acid/polyamine transporter I"/>
    <property type="match status" value="1"/>
</dbReference>
<feature type="compositionally biased region" description="Polar residues" evidence="6">
    <location>
        <begin position="1"/>
        <end position="10"/>
    </location>
</feature>
<evidence type="ECO:0000256" key="1">
    <source>
        <dbReference type="ARBA" id="ARBA00004141"/>
    </source>
</evidence>
<feature type="transmembrane region" description="Helical" evidence="7">
    <location>
        <begin position="201"/>
        <end position="221"/>
    </location>
</feature>
<dbReference type="EMBL" id="NKUJ01000108">
    <property type="protein sequence ID" value="RMJ13448.1"/>
    <property type="molecule type" value="Genomic_DNA"/>
</dbReference>
<keyword evidence="5 7" id="KW-0472">Membrane</keyword>
<evidence type="ECO:0000256" key="6">
    <source>
        <dbReference type="SAM" id="MobiDB-lite"/>
    </source>
</evidence>
<feature type="transmembrane region" description="Helical" evidence="7">
    <location>
        <begin position="282"/>
        <end position="305"/>
    </location>
</feature>
<dbReference type="AlphaFoldDB" id="A0A3M2S7B4"/>
<feature type="transmembrane region" description="Helical" evidence="7">
    <location>
        <begin position="91"/>
        <end position="117"/>
    </location>
</feature>